<evidence type="ECO:0000313" key="1">
    <source>
        <dbReference type="EMBL" id="CDO78027.1"/>
    </source>
</evidence>
<evidence type="ECO:0000313" key="2">
    <source>
        <dbReference type="Proteomes" id="UP000029665"/>
    </source>
</evidence>
<dbReference type="HOGENOM" id="CLU_2185296_0_0_1"/>
<keyword evidence="2" id="KW-1185">Reference proteome</keyword>
<name>A0A060SU00_PYCCI</name>
<dbReference type="AlphaFoldDB" id="A0A060SU00"/>
<comment type="caution">
    <text evidence="1">The sequence shown here is derived from an EMBL/GenBank/DDBJ whole genome shotgun (WGS) entry which is preliminary data.</text>
</comment>
<sequence length="109" mass="12487">MWSRTYNMRGIVPARDVHDGHRHADKEGRSVDERVPRKLEHRWCTRKSVCASLDVRPLSRMGLQAEVPPGRAEPAPVHVELLRECAVPQREQEECLPQEAAWSGELVQD</sequence>
<proteinExistence type="predicted"/>
<reference evidence="1" key="1">
    <citation type="submission" date="2014-01" db="EMBL/GenBank/DDBJ databases">
        <title>The genome of the white-rot fungus Pycnoporus cinnabarinus: a basidiomycete model with a versatile arsenal for lignocellulosic biomass breakdown.</title>
        <authorList>
            <person name="Levasseur A."/>
            <person name="Lomascolo A."/>
            <person name="Ruiz-Duenas F.J."/>
            <person name="Uzan E."/>
            <person name="Piumi F."/>
            <person name="Kues U."/>
            <person name="Ram A.F.J."/>
            <person name="Murat C."/>
            <person name="Haon M."/>
            <person name="Benoit I."/>
            <person name="Arfi Y."/>
            <person name="Chevret D."/>
            <person name="Drula E."/>
            <person name="Kwon M.J."/>
            <person name="Gouret P."/>
            <person name="Lesage-Meessen L."/>
            <person name="Lombard V."/>
            <person name="Mariette J."/>
            <person name="Noirot C."/>
            <person name="Park J."/>
            <person name="Patyshakuliyeva A."/>
            <person name="Wieneger R.A.B."/>
            <person name="Wosten H.A.B."/>
            <person name="Martin F."/>
            <person name="Coutinho P.M."/>
            <person name="de Vries R."/>
            <person name="Martinez A.T."/>
            <person name="Klopp C."/>
            <person name="Pontarotti P."/>
            <person name="Henrissat B."/>
            <person name="Record E."/>
        </authorList>
    </citation>
    <scope>NUCLEOTIDE SEQUENCE [LARGE SCALE GENOMIC DNA]</scope>
    <source>
        <strain evidence="1">BRFM137</strain>
    </source>
</reference>
<organism evidence="1 2">
    <name type="scientific">Pycnoporus cinnabarinus</name>
    <name type="common">Cinnabar-red polypore</name>
    <name type="synonym">Trametes cinnabarina</name>
    <dbReference type="NCBI Taxonomy" id="5643"/>
    <lineage>
        <taxon>Eukaryota</taxon>
        <taxon>Fungi</taxon>
        <taxon>Dikarya</taxon>
        <taxon>Basidiomycota</taxon>
        <taxon>Agaricomycotina</taxon>
        <taxon>Agaricomycetes</taxon>
        <taxon>Polyporales</taxon>
        <taxon>Polyporaceae</taxon>
        <taxon>Trametes</taxon>
    </lineage>
</organism>
<protein>
    <submittedName>
        <fullName evidence="1">Uncharacterized protein</fullName>
    </submittedName>
</protein>
<dbReference type="Proteomes" id="UP000029665">
    <property type="component" value="Unassembled WGS sequence"/>
</dbReference>
<gene>
    <name evidence="1" type="ORF">BN946_scf184907.g17</name>
</gene>
<dbReference type="EMBL" id="CCBP010000603">
    <property type="protein sequence ID" value="CDO78027.1"/>
    <property type="molecule type" value="Genomic_DNA"/>
</dbReference>
<accession>A0A060SU00</accession>